<proteinExistence type="predicted"/>
<feature type="compositionally biased region" description="Low complexity" evidence="1">
    <location>
        <begin position="215"/>
        <end position="237"/>
    </location>
</feature>
<dbReference type="OrthoDB" id="8062037at2759"/>
<evidence type="ECO:0000256" key="1">
    <source>
        <dbReference type="SAM" id="MobiDB-lite"/>
    </source>
</evidence>
<feature type="region of interest" description="Disordered" evidence="1">
    <location>
        <begin position="194"/>
        <end position="279"/>
    </location>
</feature>
<dbReference type="Pfam" id="PF13639">
    <property type="entry name" value="zf-RING_2"/>
    <property type="match status" value="1"/>
</dbReference>
<accession>A0A9X0B7Z1</accession>
<feature type="region of interest" description="Disordered" evidence="1">
    <location>
        <begin position="297"/>
        <end position="348"/>
    </location>
</feature>
<reference evidence="3" key="1">
    <citation type="submission" date="2022-12" db="EMBL/GenBank/DDBJ databases">
        <authorList>
            <person name="Petersen C."/>
        </authorList>
    </citation>
    <scope>NUCLEOTIDE SEQUENCE</scope>
    <source>
        <strain evidence="3">IBT 29677</strain>
    </source>
</reference>
<dbReference type="GO" id="GO:0061630">
    <property type="term" value="F:ubiquitin protein ligase activity"/>
    <property type="evidence" value="ECO:0007669"/>
    <property type="project" value="InterPro"/>
</dbReference>
<dbReference type="Proteomes" id="UP001147747">
    <property type="component" value="Unassembled WGS sequence"/>
</dbReference>
<dbReference type="PANTHER" id="PTHR21540:SF0">
    <property type="entry name" value="PHD FAMILY PROTEIN"/>
    <property type="match status" value="1"/>
</dbReference>
<keyword evidence="4" id="KW-1185">Reference proteome</keyword>
<dbReference type="PANTHER" id="PTHR21540">
    <property type="entry name" value="RING FINGER AND SWIM DOMAIN-CONTAINING PROTEIN 2"/>
    <property type="match status" value="1"/>
</dbReference>
<evidence type="ECO:0000313" key="4">
    <source>
        <dbReference type="Proteomes" id="UP001147747"/>
    </source>
</evidence>
<comment type="caution">
    <text evidence="3">The sequence shown here is derived from an EMBL/GenBank/DDBJ whole genome shotgun (WGS) entry which is preliminary data.</text>
</comment>
<dbReference type="InterPro" id="IPR001841">
    <property type="entry name" value="Znf_RING"/>
</dbReference>
<reference evidence="3" key="2">
    <citation type="journal article" date="2023" name="IMA Fungus">
        <title>Comparative genomic study of the Penicillium genus elucidates a diverse pangenome and 15 lateral gene transfer events.</title>
        <authorList>
            <person name="Petersen C."/>
            <person name="Sorensen T."/>
            <person name="Nielsen M.R."/>
            <person name="Sondergaard T.E."/>
            <person name="Sorensen J.L."/>
            <person name="Fitzpatrick D.A."/>
            <person name="Frisvad J.C."/>
            <person name="Nielsen K.L."/>
        </authorList>
    </citation>
    <scope>NUCLEOTIDE SEQUENCE</scope>
    <source>
        <strain evidence="3">IBT 29677</strain>
    </source>
</reference>
<dbReference type="InterPro" id="IPR039903">
    <property type="entry name" value="Zswim2"/>
</dbReference>
<sequence>MPSRHPSITYSSLPHLSTIINLQPDREPWCFGYAPSQGRRCHASTNAHGRRCAMDILDEATEDLRAGDSINDLLKELAPYGLCRRFHQNQASDLARRWRKQVSSFVESRRSSPTQRTIQNTTGIRRQVPRRQTSEEQFEVRLREMKQRIEELLWIEDFDGLPATSLRSQVLNDALHMMRTVGAINNSTTAIDNIAQPRGDSITPVETPIRNLPDSTRSQISRSSTSSREILVTSSETSSRRSEATTTMPPTSDSVPQAVNTERSTHSTGSATRKARVSRRPAEGECGICLCSLQEPQSYSTDDEEEEEDDEGDEETDEEEDEGQGDSDDSEDEQGYYSDDDEPEVEVEVEDGLVWCKAQCGVNYHRECIEKWLRSGHYDSCPTCRTTWRY</sequence>
<organism evidence="3 4">
    <name type="scientific">Penicillium cosmopolitanum</name>
    <dbReference type="NCBI Taxonomy" id="1131564"/>
    <lineage>
        <taxon>Eukaryota</taxon>
        <taxon>Fungi</taxon>
        <taxon>Dikarya</taxon>
        <taxon>Ascomycota</taxon>
        <taxon>Pezizomycotina</taxon>
        <taxon>Eurotiomycetes</taxon>
        <taxon>Eurotiomycetidae</taxon>
        <taxon>Eurotiales</taxon>
        <taxon>Aspergillaceae</taxon>
        <taxon>Penicillium</taxon>
    </lineage>
</organism>
<dbReference type="Gene3D" id="3.30.40.10">
    <property type="entry name" value="Zinc/RING finger domain, C3HC4 (zinc finger)"/>
    <property type="match status" value="1"/>
</dbReference>
<evidence type="ECO:0000313" key="3">
    <source>
        <dbReference type="EMBL" id="KAJ5391565.1"/>
    </source>
</evidence>
<dbReference type="EMBL" id="JAPZBU010000008">
    <property type="protein sequence ID" value="KAJ5391565.1"/>
    <property type="molecule type" value="Genomic_DNA"/>
</dbReference>
<gene>
    <name evidence="3" type="ORF">N7509_007055</name>
</gene>
<feature type="domain" description="RING-type" evidence="2">
    <location>
        <begin position="354"/>
        <end position="385"/>
    </location>
</feature>
<dbReference type="SUPFAM" id="SSF57850">
    <property type="entry name" value="RING/U-box"/>
    <property type="match status" value="1"/>
</dbReference>
<feature type="compositionally biased region" description="Acidic residues" evidence="1">
    <location>
        <begin position="301"/>
        <end position="348"/>
    </location>
</feature>
<feature type="compositionally biased region" description="Polar residues" evidence="1">
    <location>
        <begin position="248"/>
        <end position="271"/>
    </location>
</feature>
<evidence type="ECO:0000259" key="2">
    <source>
        <dbReference type="Pfam" id="PF13639"/>
    </source>
</evidence>
<name>A0A9X0B7Z1_9EURO</name>
<dbReference type="AlphaFoldDB" id="A0A9X0B7Z1"/>
<dbReference type="InterPro" id="IPR013083">
    <property type="entry name" value="Znf_RING/FYVE/PHD"/>
</dbReference>
<protein>
    <recommendedName>
        <fullName evidence="2">RING-type domain-containing protein</fullName>
    </recommendedName>
</protein>
<dbReference type="GeneID" id="81370672"/>
<dbReference type="RefSeq" id="XP_056487243.1">
    <property type="nucleotide sequence ID" value="XM_056631692.1"/>
</dbReference>